<name>A0ACB8V2H3_9EURO</name>
<reference evidence="1" key="1">
    <citation type="journal article" date="2022" name="bioRxiv">
        <title>Population genetic analysis of Ophidiomyces ophidiicola, the causative agent of snake fungal disease, indicates recent introductions to the USA.</title>
        <authorList>
            <person name="Ladner J.T."/>
            <person name="Palmer J.M."/>
            <person name="Ettinger C.L."/>
            <person name="Stajich J.E."/>
            <person name="Farrell T.M."/>
            <person name="Glorioso B.M."/>
            <person name="Lawson B."/>
            <person name="Price S.J."/>
            <person name="Stengle A.G."/>
            <person name="Grear D.A."/>
            <person name="Lorch J.M."/>
        </authorList>
    </citation>
    <scope>NUCLEOTIDE SEQUENCE</scope>
    <source>
        <strain evidence="1">NWHC 24266-5</strain>
    </source>
</reference>
<proteinExistence type="predicted"/>
<gene>
    <name evidence="1" type="ORF">LOY88_001233</name>
</gene>
<protein>
    <submittedName>
        <fullName evidence="1">Uncharacterized protein</fullName>
    </submittedName>
</protein>
<organism evidence="1">
    <name type="scientific">Ophidiomyces ophidiicola</name>
    <dbReference type="NCBI Taxonomy" id="1387563"/>
    <lineage>
        <taxon>Eukaryota</taxon>
        <taxon>Fungi</taxon>
        <taxon>Dikarya</taxon>
        <taxon>Ascomycota</taxon>
        <taxon>Pezizomycotina</taxon>
        <taxon>Eurotiomycetes</taxon>
        <taxon>Eurotiomycetidae</taxon>
        <taxon>Onygenales</taxon>
        <taxon>Onygenaceae</taxon>
        <taxon>Ophidiomyces</taxon>
    </lineage>
</organism>
<evidence type="ECO:0000313" key="1">
    <source>
        <dbReference type="EMBL" id="KAI2391160.1"/>
    </source>
</evidence>
<sequence length="428" mass="48851">MPPYTQLPAIRLPEPYNTVYELLEFPGDGPLVKVYQLQLPAAVNQERLPQALHHPTLQFSELACEDTTSIPKGNNSPWARAQRSPRSVIQWHGPEEPTVAQIWIVVYATFSIHPNVEAFRIKLSGTNELKIAHCLQAVGLAVRHPGPSAPPGQPIPVSHGHEGMLVVPRSSFWQGAGSPFGPRPVWAAGSGAHGSPDSAFPPRPLEYTVTTKFPAARVHTRHPIRPPKPARGTTIYSRYIPHLRETFSMVALDWQNEEHVKYFHTWQNEPRVAQSWNETGTLEEHREYLRKMHEDDHQFPVLGKFNDNFFAYFEIYWAKEDHVGTYYDAADYDRGRHFLVGDERFRGPHRVKAWHASLTHYMFLDEPRTTLVVGEPRASGAKVLGYDKANGYSIDKWIDLPHKRAALVKCSRERFFQLCPFEYERSAM</sequence>
<dbReference type="EMBL" id="JALBCA010000013">
    <property type="protein sequence ID" value="KAI2391160.1"/>
    <property type="molecule type" value="Genomic_DNA"/>
</dbReference>
<comment type="caution">
    <text evidence="1">The sequence shown here is derived from an EMBL/GenBank/DDBJ whole genome shotgun (WGS) entry which is preliminary data.</text>
</comment>
<accession>A0ACB8V2H3</accession>